<dbReference type="PROSITE" id="PS00831">
    <property type="entry name" value="RIBOSOMAL_L27"/>
    <property type="match status" value="1"/>
</dbReference>
<organism evidence="5">
    <name type="scientific">Leiomenia cribrosa</name>
    <dbReference type="NCBI Taxonomy" id="217483"/>
    <lineage>
        <taxon>Eukaryota</taxon>
        <taxon>Rhodophyta</taxon>
        <taxon>Florideophyceae</taxon>
        <taxon>Rhodymeniophycidae</taxon>
        <taxon>Gigartinales</taxon>
        <taxon>Kallymeniaceae</taxon>
        <taxon>Leiomenia</taxon>
    </lineage>
</organism>
<keyword evidence="3" id="KW-0687">Ribonucleoprotein</keyword>
<keyword evidence="2 5" id="KW-0689">Ribosomal protein</keyword>
<dbReference type="SUPFAM" id="SSF110324">
    <property type="entry name" value="Ribosomal L27 protein-like"/>
    <property type="match status" value="1"/>
</dbReference>
<dbReference type="EMBL" id="MK814681">
    <property type="protein sequence ID" value="QCI07452.1"/>
    <property type="molecule type" value="Genomic_DNA"/>
</dbReference>
<proteinExistence type="inferred from homology"/>
<dbReference type="GO" id="GO:0006412">
    <property type="term" value="P:translation"/>
    <property type="evidence" value="ECO:0007669"/>
    <property type="project" value="InterPro"/>
</dbReference>
<reference evidence="5" key="2">
    <citation type="submission" date="2019-04" db="EMBL/GenBank/DDBJ databases">
        <authorList>
            <person name="Pasella M."/>
        </authorList>
    </citation>
    <scope>NUCLEOTIDE SEQUENCE</scope>
    <source>
        <strain evidence="5">HV05337</strain>
    </source>
</reference>
<evidence type="ECO:0000256" key="2">
    <source>
        <dbReference type="ARBA" id="ARBA00022980"/>
    </source>
</evidence>
<dbReference type="HAMAP" id="MF_00539">
    <property type="entry name" value="Ribosomal_bL27"/>
    <property type="match status" value="1"/>
</dbReference>
<sequence length="85" mass="9424">MAHKKGTGSTKNGRDSNSKRLGIKKYGGETVISGNILIRQRGSKFKAGKNVKMGKDHTLFAIDNGIVKFERKNKQKQTISVYKIS</sequence>
<dbReference type="FunFam" id="2.40.50.100:FF:000060">
    <property type="entry name" value="Apicoplast ribosomal protein L27"/>
    <property type="match status" value="1"/>
</dbReference>
<reference evidence="5" key="1">
    <citation type="journal article" date="2019" name="Mol. Phylogenet. Evol.">
        <title>Morphological evolution and classification of the red algal order Ceramiales inferred using plastid phylogenomics.</title>
        <authorList>
            <person name="Diaz-Tapia P."/>
            <person name="Pasella M.M."/>
            <person name="Verbruggen H."/>
            <person name="Maggs C.A."/>
        </authorList>
    </citation>
    <scope>NUCLEOTIDE SEQUENCE</scope>
    <source>
        <strain evidence="5">HV05337</strain>
    </source>
</reference>
<dbReference type="GO" id="GO:0005840">
    <property type="term" value="C:ribosome"/>
    <property type="evidence" value="ECO:0007669"/>
    <property type="project" value="UniProtKB-KW"/>
</dbReference>
<dbReference type="PRINTS" id="PR00063">
    <property type="entry name" value="RIBOSOMALL27"/>
</dbReference>
<comment type="similarity">
    <text evidence="1">Belongs to the bacterial ribosomal protein bL27 family.</text>
</comment>
<feature type="region of interest" description="Disordered" evidence="4">
    <location>
        <begin position="1"/>
        <end position="22"/>
    </location>
</feature>
<dbReference type="GO" id="GO:0003735">
    <property type="term" value="F:structural constituent of ribosome"/>
    <property type="evidence" value="ECO:0007669"/>
    <property type="project" value="InterPro"/>
</dbReference>
<dbReference type="InterPro" id="IPR018261">
    <property type="entry name" value="Ribosomal_bL27_CS"/>
</dbReference>
<evidence type="ECO:0000256" key="3">
    <source>
        <dbReference type="ARBA" id="ARBA00023274"/>
    </source>
</evidence>
<accession>A0A4D6WWD4</accession>
<dbReference type="Pfam" id="PF01016">
    <property type="entry name" value="Ribosomal_L27"/>
    <property type="match status" value="1"/>
</dbReference>
<name>A0A4D6WWD4_9FLOR</name>
<evidence type="ECO:0000256" key="1">
    <source>
        <dbReference type="ARBA" id="ARBA00010797"/>
    </source>
</evidence>
<gene>
    <name evidence="5" type="primary">rpl27</name>
</gene>
<dbReference type="PANTHER" id="PTHR15893">
    <property type="entry name" value="RIBOSOMAL PROTEIN L27"/>
    <property type="match status" value="1"/>
</dbReference>
<keyword evidence="5" id="KW-0934">Plastid</keyword>
<dbReference type="PANTHER" id="PTHR15893:SF0">
    <property type="entry name" value="LARGE RIBOSOMAL SUBUNIT PROTEIN BL27M"/>
    <property type="match status" value="1"/>
</dbReference>
<dbReference type="InterPro" id="IPR001684">
    <property type="entry name" value="Ribosomal_bL27"/>
</dbReference>
<dbReference type="GO" id="GO:1990904">
    <property type="term" value="C:ribonucleoprotein complex"/>
    <property type="evidence" value="ECO:0007669"/>
    <property type="project" value="UniProtKB-KW"/>
</dbReference>
<geneLocation type="plastid" evidence="5"/>
<evidence type="ECO:0000313" key="5">
    <source>
        <dbReference type="EMBL" id="QCI07452.1"/>
    </source>
</evidence>
<dbReference type="NCBIfam" id="TIGR00062">
    <property type="entry name" value="L27"/>
    <property type="match status" value="1"/>
</dbReference>
<protein>
    <submittedName>
        <fullName evidence="5">Ribosomal protein L27</fullName>
    </submittedName>
</protein>
<dbReference type="Gene3D" id="2.40.50.100">
    <property type="match status" value="1"/>
</dbReference>
<dbReference type="AlphaFoldDB" id="A0A4D6WWD4"/>
<evidence type="ECO:0000256" key="4">
    <source>
        <dbReference type="SAM" id="MobiDB-lite"/>
    </source>
</evidence>